<dbReference type="SUPFAM" id="SSF50341">
    <property type="entry name" value="CheW-like"/>
    <property type="match status" value="1"/>
</dbReference>
<evidence type="ECO:0000313" key="2">
    <source>
        <dbReference type="EMBL" id="QDL55095.1"/>
    </source>
</evidence>
<dbReference type="RefSeq" id="WP_142812255.1">
    <property type="nucleotide sequence ID" value="NZ_CP036282.1"/>
</dbReference>
<dbReference type="EMBL" id="CP036282">
    <property type="protein sequence ID" value="QDL55095.1"/>
    <property type="molecule type" value="Genomic_DNA"/>
</dbReference>
<dbReference type="Gene3D" id="2.30.30.40">
    <property type="entry name" value="SH3 Domains"/>
    <property type="match status" value="1"/>
</dbReference>
<accession>A0A515ER35</accession>
<dbReference type="GO" id="GO:0005829">
    <property type="term" value="C:cytosol"/>
    <property type="evidence" value="ECO:0007669"/>
    <property type="project" value="TreeGrafter"/>
</dbReference>
<evidence type="ECO:0000259" key="1">
    <source>
        <dbReference type="PROSITE" id="PS50851"/>
    </source>
</evidence>
<dbReference type="Proteomes" id="UP000317365">
    <property type="component" value="Chromosome"/>
</dbReference>
<keyword evidence="3" id="KW-1185">Reference proteome</keyword>
<sequence length="169" mass="18372">MLSTSLVTPLHAAQLPRVFDGGRSPAASRDMLIFSCGTERYGLDLRCVQEIRRYTQPTRLFSASLDCFGVVNLRGCIVPLFDLHRVLGHQPTVLGTHSVVVVAKLQRGTVGLVVDAVDEVVTIQPHAIQSPPQGVHASTSPHILGLTELHQRLVVLLDGDRLMPNATLQ</sequence>
<dbReference type="PANTHER" id="PTHR22617:SF23">
    <property type="entry name" value="CHEMOTAXIS PROTEIN CHEW"/>
    <property type="match status" value="1"/>
</dbReference>
<dbReference type="PANTHER" id="PTHR22617">
    <property type="entry name" value="CHEMOTAXIS SENSOR HISTIDINE KINASE-RELATED"/>
    <property type="match status" value="1"/>
</dbReference>
<dbReference type="GO" id="GO:0007165">
    <property type="term" value="P:signal transduction"/>
    <property type="evidence" value="ECO:0007669"/>
    <property type="project" value="InterPro"/>
</dbReference>
<dbReference type="InterPro" id="IPR039315">
    <property type="entry name" value="CheW"/>
</dbReference>
<dbReference type="GO" id="GO:0006935">
    <property type="term" value="P:chemotaxis"/>
    <property type="evidence" value="ECO:0007669"/>
    <property type="project" value="InterPro"/>
</dbReference>
<protein>
    <submittedName>
        <fullName evidence="2">Purine-binding chemotaxis protein CheW</fullName>
    </submittedName>
</protein>
<dbReference type="KEGG" id="rhg:EXZ61_13465"/>
<dbReference type="InterPro" id="IPR036061">
    <property type="entry name" value="CheW-like_dom_sf"/>
</dbReference>
<dbReference type="AlphaFoldDB" id="A0A515ER35"/>
<proteinExistence type="predicted"/>
<reference evidence="3" key="1">
    <citation type="submission" date="2019-02" db="EMBL/GenBank/DDBJ databases">
        <title>Complete genome sequence of Rhodoferax sp. Gr-4.</title>
        <authorList>
            <person name="Jin L."/>
        </authorList>
    </citation>
    <scope>NUCLEOTIDE SEQUENCE [LARGE SCALE GENOMIC DNA]</scope>
    <source>
        <strain evidence="3">Gr-4</strain>
    </source>
</reference>
<dbReference type="Gene3D" id="2.40.50.180">
    <property type="entry name" value="CheA-289, Domain 4"/>
    <property type="match status" value="1"/>
</dbReference>
<name>A0A515ER35_9BURK</name>
<feature type="domain" description="CheW-like" evidence="1">
    <location>
        <begin position="28"/>
        <end position="168"/>
    </location>
</feature>
<dbReference type="SMART" id="SM00260">
    <property type="entry name" value="CheW"/>
    <property type="match status" value="1"/>
</dbReference>
<organism evidence="2 3">
    <name type="scientific">Rhodoferax aquaticus</name>
    <dbReference type="NCBI Taxonomy" id="2527691"/>
    <lineage>
        <taxon>Bacteria</taxon>
        <taxon>Pseudomonadati</taxon>
        <taxon>Pseudomonadota</taxon>
        <taxon>Betaproteobacteria</taxon>
        <taxon>Burkholderiales</taxon>
        <taxon>Comamonadaceae</taxon>
        <taxon>Rhodoferax</taxon>
    </lineage>
</organism>
<dbReference type="InterPro" id="IPR002545">
    <property type="entry name" value="CheW-lke_dom"/>
</dbReference>
<dbReference type="PROSITE" id="PS50851">
    <property type="entry name" value="CHEW"/>
    <property type="match status" value="1"/>
</dbReference>
<reference evidence="3" key="2">
    <citation type="journal article" date="2020" name="Int. J. Syst. Evol. Microbiol.">
        <title>Genomic insights into a novel species Rhodoferax aquaticus sp. nov., isolated from freshwater.</title>
        <authorList>
            <person name="Li T."/>
            <person name="Zhuo Y."/>
            <person name="Jin C.Z."/>
            <person name="Wu X."/>
            <person name="Ko S.R."/>
            <person name="Jin F.J."/>
            <person name="Ahn C.Y."/>
            <person name="Oh H.M."/>
            <person name="Lee H.G."/>
            <person name="Jin L."/>
        </authorList>
    </citation>
    <scope>NUCLEOTIDE SEQUENCE [LARGE SCALE GENOMIC DNA]</scope>
    <source>
        <strain evidence="3">Gr-4</strain>
    </source>
</reference>
<evidence type="ECO:0000313" key="3">
    <source>
        <dbReference type="Proteomes" id="UP000317365"/>
    </source>
</evidence>
<dbReference type="Pfam" id="PF01584">
    <property type="entry name" value="CheW"/>
    <property type="match status" value="1"/>
</dbReference>
<gene>
    <name evidence="2" type="ORF">EXZ61_13465</name>
</gene>